<sequence length="585" mass="66147">MVCPLDLPEMLLYIAPYLSNHTLVSAIQVSRQWHQSFSPFLYSSLMVHDNWSSSPSFPTLDVLQKHASSVRSLNLHTTAGLALFLHRCTNLKTLAIYQGVFSTSDPQELRALWIGLTQLVRQNPLLEWILFSLERKTSPPTEFLQALVQACPNLRRFESSLGVYDTRDQAEALLQVMTGMEQVSARYEYFINIPTVDRWQFPKLWELTMKDITGLSTQSQVDLMCQCPNLKTLKWTVSKESQFPVREFCERVPVACPRLSQFHTDGYSVPDPKDLSRIVASLPRLEWLVLCANRITPTVFGALTRHFETLETLDVVDCFGFRSGMIQQVLETCPNLAKLSSSHLLMRDIVHGKAWVATRLRFLELDLKPSSSHRMQEVMLEHWATFKQLSGLTHLQALATGAQGLTAKSGIKFQLDYGLAQLSTLTQLKELNMKRSYQRMGMKDVEWFGAHLKQLQRIEGIFDWEWEWHLDITGMFRSYGWEVPDQDHEVVSAIEMTGLDELDGEEDEDEEDDYDDESDYYDEEEEEDYSDTEGGSVGPSGGDHGDGGGGGGSGQDDDGLAYATQDPSAGTGPMHVVAEDAIEQH</sequence>
<evidence type="ECO:0000313" key="3">
    <source>
        <dbReference type="Proteomes" id="UP000738359"/>
    </source>
</evidence>
<dbReference type="OrthoDB" id="2383667at2759"/>
<dbReference type="SUPFAM" id="SSF81383">
    <property type="entry name" value="F-box domain"/>
    <property type="match status" value="1"/>
</dbReference>
<dbReference type="EMBL" id="JAAAHY010000273">
    <property type="protein sequence ID" value="KAF9965254.1"/>
    <property type="molecule type" value="Genomic_DNA"/>
</dbReference>
<organism evidence="2 3">
    <name type="scientific">Mortierella alpina</name>
    <name type="common">Oleaginous fungus</name>
    <name type="synonym">Mortierella renispora</name>
    <dbReference type="NCBI Taxonomy" id="64518"/>
    <lineage>
        <taxon>Eukaryota</taxon>
        <taxon>Fungi</taxon>
        <taxon>Fungi incertae sedis</taxon>
        <taxon>Mucoromycota</taxon>
        <taxon>Mortierellomycotina</taxon>
        <taxon>Mortierellomycetes</taxon>
        <taxon>Mortierellales</taxon>
        <taxon>Mortierellaceae</taxon>
        <taxon>Mortierella</taxon>
    </lineage>
</organism>
<dbReference type="Gene3D" id="3.80.10.10">
    <property type="entry name" value="Ribonuclease Inhibitor"/>
    <property type="match status" value="1"/>
</dbReference>
<dbReference type="SUPFAM" id="SSF52047">
    <property type="entry name" value="RNI-like"/>
    <property type="match status" value="1"/>
</dbReference>
<reference evidence="2" key="1">
    <citation type="journal article" date="2020" name="Fungal Divers.">
        <title>Resolving the Mortierellaceae phylogeny through synthesis of multi-gene phylogenetics and phylogenomics.</title>
        <authorList>
            <person name="Vandepol N."/>
            <person name="Liber J."/>
            <person name="Desiro A."/>
            <person name="Na H."/>
            <person name="Kennedy M."/>
            <person name="Barry K."/>
            <person name="Grigoriev I.V."/>
            <person name="Miller A.N."/>
            <person name="O'Donnell K."/>
            <person name="Stajich J.E."/>
            <person name="Bonito G."/>
        </authorList>
    </citation>
    <scope>NUCLEOTIDE SEQUENCE</scope>
    <source>
        <strain evidence="2">CK1249</strain>
    </source>
</reference>
<feature type="compositionally biased region" description="Acidic residues" evidence="1">
    <location>
        <begin position="498"/>
        <end position="531"/>
    </location>
</feature>
<evidence type="ECO:0000256" key="1">
    <source>
        <dbReference type="SAM" id="MobiDB-lite"/>
    </source>
</evidence>
<keyword evidence="3" id="KW-1185">Reference proteome</keyword>
<name>A0A9P6J9B8_MORAP</name>
<evidence type="ECO:0000313" key="2">
    <source>
        <dbReference type="EMBL" id="KAF9965254.1"/>
    </source>
</evidence>
<accession>A0A9P6J9B8</accession>
<protein>
    <recommendedName>
        <fullName evidence="4">F-box domain-containing protein</fullName>
    </recommendedName>
</protein>
<proteinExistence type="predicted"/>
<dbReference type="PANTHER" id="PTHR38926">
    <property type="entry name" value="F-BOX DOMAIN CONTAINING PROTEIN, EXPRESSED"/>
    <property type="match status" value="1"/>
</dbReference>
<feature type="compositionally biased region" description="Gly residues" evidence="1">
    <location>
        <begin position="535"/>
        <end position="554"/>
    </location>
</feature>
<feature type="region of interest" description="Disordered" evidence="1">
    <location>
        <begin position="497"/>
        <end position="585"/>
    </location>
</feature>
<dbReference type="AlphaFoldDB" id="A0A9P6J9B8"/>
<evidence type="ECO:0008006" key="4">
    <source>
        <dbReference type="Google" id="ProtNLM"/>
    </source>
</evidence>
<dbReference type="Proteomes" id="UP000738359">
    <property type="component" value="Unassembled WGS sequence"/>
</dbReference>
<comment type="caution">
    <text evidence="2">The sequence shown here is derived from an EMBL/GenBank/DDBJ whole genome shotgun (WGS) entry which is preliminary data.</text>
</comment>
<dbReference type="InterPro" id="IPR032675">
    <property type="entry name" value="LRR_dom_sf"/>
</dbReference>
<gene>
    <name evidence="2" type="ORF">BGZ70_005171</name>
</gene>
<dbReference type="PANTHER" id="PTHR38926:SF72">
    <property type="entry name" value="IM:7136021-RELATED"/>
    <property type="match status" value="1"/>
</dbReference>
<dbReference type="CDD" id="cd09917">
    <property type="entry name" value="F-box_SF"/>
    <property type="match status" value="1"/>
</dbReference>
<dbReference type="InterPro" id="IPR036047">
    <property type="entry name" value="F-box-like_dom_sf"/>
</dbReference>